<reference evidence="1 2" key="1">
    <citation type="submission" date="2021-03" db="EMBL/GenBank/DDBJ databases">
        <title>Enterococcal diversity collection.</title>
        <authorList>
            <person name="Gilmore M.S."/>
            <person name="Schwartzman J."/>
            <person name="Van Tyne D."/>
            <person name="Martin M."/>
            <person name="Earl A.M."/>
            <person name="Manson A.L."/>
            <person name="Straub T."/>
            <person name="Salamzade R."/>
            <person name="Saavedra J."/>
            <person name="Lebreton F."/>
            <person name="Prichula J."/>
            <person name="Schaufler K."/>
            <person name="Gaca A."/>
            <person name="Sgardioli B."/>
            <person name="Wagenaar J."/>
            <person name="Strong T."/>
        </authorList>
    </citation>
    <scope>NUCLEOTIDE SEQUENCE [LARGE SCALE GENOMIC DNA]</scope>
    <source>
        <strain evidence="1 2">MSG2901</strain>
    </source>
</reference>
<organism evidence="1 2">
    <name type="scientific">Candidatus Enterococcus courvalinii</name>
    <dbReference type="NCBI Taxonomy" id="2815329"/>
    <lineage>
        <taxon>Bacteria</taxon>
        <taxon>Bacillati</taxon>
        <taxon>Bacillota</taxon>
        <taxon>Bacilli</taxon>
        <taxon>Lactobacillales</taxon>
        <taxon>Enterococcaceae</taxon>
        <taxon>Enterococcus</taxon>
    </lineage>
</organism>
<dbReference type="RefSeq" id="WP_206898355.1">
    <property type="nucleotide sequence ID" value="NZ_JAFLWI010000005.1"/>
</dbReference>
<evidence type="ECO:0000313" key="1">
    <source>
        <dbReference type="EMBL" id="MBO0481537.1"/>
    </source>
</evidence>
<comment type="caution">
    <text evidence="1">The sequence shown here is derived from an EMBL/GenBank/DDBJ whole genome shotgun (WGS) entry which is preliminary data.</text>
</comment>
<name>A0ABS3HYK3_9ENTE</name>
<proteinExistence type="predicted"/>
<accession>A0ABS3HYK3</accession>
<sequence>MTDNAKELKEMYGKIQNTSVDDIHEALKNADNEEEREFYTDMIRFIMQTQQKKILKRKEKIHGK</sequence>
<keyword evidence="2" id="KW-1185">Reference proteome</keyword>
<dbReference type="EMBL" id="JAFLWI010000005">
    <property type="protein sequence ID" value="MBO0481537.1"/>
    <property type="molecule type" value="Genomic_DNA"/>
</dbReference>
<protein>
    <submittedName>
        <fullName evidence="1">Uncharacterized protein</fullName>
    </submittedName>
</protein>
<dbReference type="Proteomes" id="UP000664832">
    <property type="component" value="Unassembled WGS sequence"/>
</dbReference>
<gene>
    <name evidence="1" type="ORF">JZO71_04250</name>
</gene>
<evidence type="ECO:0000313" key="2">
    <source>
        <dbReference type="Proteomes" id="UP000664832"/>
    </source>
</evidence>